<evidence type="ECO:0000313" key="2">
    <source>
        <dbReference type="EMBL" id="STY17103.1"/>
    </source>
</evidence>
<evidence type="ECO:0000313" key="3">
    <source>
        <dbReference type="Proteomes" id="UP000054639"/>
    </source>
</evidence>
<reference evidence="2 4" key="2">
    <citation type="submission" date="2018-06" db="EMBL/GenBank/DDBJ databases">
        <authorList>
            <consortium name="Pathogen Informatics"/>
            <person name="Doyle S."/>
        </authorList>
    </citation>
    <scope>NUCLEOTIDE SEQUENCE [LARGE SCALE GENOMIC DNA]</scope>
    <source>
        <strain evidence="2 4">NCTC12376</strain>
    </source>
</reference>
<organism evidence="2 4">
    <name type="scientific">Legionella quateirensis</name>
    <dbReference type="NCBI Taxonomy" id="45072"/>
    <lineage>
        <taxon>Bacteria</taxon>
        <taxon>Pseudomonadati</taxon>
        <taxon>Pseudomonadota</taxon>
        <taxon>Gammaproteobacteria</taxon>
        <taxon>Legionellales</taxon>
        <taxon>Legionellaceae</taxon>
        <taxon>Legionella</taxon>
    </lineage>
</organism>
<dbReference type="EMBL" id="LNYR01000049">
    <property type="protein sequence ID" value="KTD42442.1"/>
    <property type="molecule type" value="Genomic_DNA"/>
</dbReference>
<accession>A0A378KR99</accession>
<dbReference type="Proteomes" id="UP000254230">
    <property type="component" value="Unassembled WGS sequence"/>
</dbReference>
<keyword evidence="3" id="KW-1185">Reference proteome</keyword>
<dbReference type="EMBL" id="UGOW01000001">
    <property type="protein sequence ID" value="STY17103.1"/>
    <property type="molecule type" value="Genomic_DNA"/>
</dbReference>
<evidence type="ECO:0000313" key="1">
    <source>
        <dbReference type="EMBL" id="KTD42442.1"/>
    </source>
</evidence>
<reference evidence="1 3" key="1">
    <citation type="submission" date="2015-11" db="EMBL/GenBank/DDBJ databases">
        <title>Genomic analysis of 38 Legionella species identifies large and diverse effector repertoires.</title>
        <authorList>
            <person name="Burstein D."/>
            <person name="Amaro F."/>
            <person name="Zusman T."/>
            <person name="Lifshitz Z."/>
            <person name="Cohen O."/>
            <person name="Gilbert J.A."/>
            <person name="Pupko T."/>
            <person name="Shuman H.A."/>
            <person name="Segal G."/>
        </authorList>
    </citation>
    <scope>NUCLEOTIDE SEQUENCE [LARGE SCALE GENOMIC DNA]</scope>
    <source>
        <strain evidence="1 3">ATCC 49507</strain>
    </source>
</reference>
<proteinExistence type="predicted"/>
<dbReference type="STRING" id="45072.Lqua_3420"/>
<dbReference type="RefSeq" id="WP_133141081.1">
    <property type="nucleotide sequence ID" value="NZ_CAAAIL010000012.1"/>
</dbReference>
<dbReference type="OrthoDB" id="278697at2"/>
<name>A0A378KR99_9GAMM</name>
<sequence length="152" mass="18475">MMNHLPQLNDVLEYKNPAVIKRFAANFPKEAPRAEHLFTEMLRYLWLCEKHSWDSERSPENPALHFIPVMHEEMRAIDNMWHEFILITRDYHDFCHHYFGRFLHHEPNMRETLDYSESQFVESLTLFLNYVYEVLGEEVLRNWFADHLHEAA</sequence>
<protein>
    <submittedName>
        <fullName evidence="2">Uncharacterized conserved protein</fullName>
    </submittedName>
</protein>
<dbReference type="AlphaFoldDB" id="A0A378KR99"/>
<evidence type="ECO:0000313" key="4">
    <source>
        <dbReference type="Proteomes" id="UP000254230"/>
    </source>
</evidence>
<gene>
    <name evidence="1" type="ORF">Lqua_3420</name>
    <name evidence="2" type="ORF">NCTC12376_00897</name>
</gene>
<dbReference type="Proteomes" id="UP000054639">
    <property type="component" value="Unassembled WGS sequence"/>
</dbReference>